<evidence type="ECO:0000313" key="3">
    <source>
        <dbReference type="Proteomes" id="UP000294359"/>
    </source>
</evidence>
<protein>
    <submittedName>
        <fullName evidence="2">Uncharacterized protein</fullName>
    </submittedName>
</protein>
<gene>
    <name evidence="2" type="ORF">E1742_10125</name>
</gene>
<dbReference type="Proteomes" id="UP000294359">
    <property type="component" value="Chromosome"/>
</dbReference>
<name>A0ABX5S819_9BURK</name>
<feature type="region of interest" description="Disordered" evidence="1">
    <location>
        <begin position="27"/>
        <end position="69"/>
    </location>
</feature>
<reference evidence="2 3" key="1">
    <citation type="submission" date="2019-03" db="EMBL/GenBank/DDBJ databases">
        <title>Draft Genome Sequences of Six Type Strains of the Genus Massilia.</title>
        <authorList>
            <person name="Miess H."/>
            <person name="Frediansyhah A."/>
            <person name="Gross H."/>
        </authorList>
    </citation>
    <scope>NUCLEOTIDE SEQUENCE [LARGE SCALE GENOMIC DNA]</scope>
    <source>
        <strain evidence="2 3">DSM 17505</strain>
    </source>
</reference>
<evidence type="ECO:0000256" key="1">
    <source>
        <dbReference type="SAM" id="MobiDB-lite"/>
    </source>
</evidence>
<keyword evidence="3" id="KW-1185">Reference proteome</keyword>
<accession>A0ABX5S819</accession>
<dbReference type="EMBL" id="CP038026">
    <property type="protein sequence ID" value="QBQ36479.1"/>
    <property type="molecule type" value="Genomic_DNA"/>
</dbReference>
<sequence length="100" mass="10621">MFIVFPLMGQDICAFPQFSARRRRLLTGTRPAHEKKTATALQPASTGPHPDRIARQPAGKEAQPAGNGGVPLAHGLCGVQHGFSNHATVTTSVKHFATVP</sequence>
<organism evidence="2 3">
    <name type="scientific">Pseudoduganella plicata</name>
    <dbReference type="NCBI Taxonomy" id="321984"/>
    <lineage>
        <taxon>Bacteria</taxon>
        <taxon>Pseudomonadati</taxon>
        <taxon>Pseudomonadota</taxon>
        <taxon>Betaproteobacteria</taxon>
        <taxon>Burkholderiales</taxon>
        <taxon>Oxalobacteraceae</taxon>
        <taxon>Telluria group</taxon>
        <taxon>Pseudoduganella</taxon>
    </lineage>
</organism>
<proteinExistence type="predicted"/>
<evidence type="ECO:0000313" key="2">
    <source>
        <dbReference type="EMBL" id="QBQ36479.1"/>
    </source>
</evidence>